<dbReference type="Gene3D" id="3.40.50.720">
    <property type="entry name" value="NAD(P)-binding Rossmann-like Domain"/>
    <property type="match status" value="1"/>
</dbReference>
<evidence type="ECO:0000259" key="2">
    <source>
        <dbReference type="Pfam" id="PF02026"/>
    </source>
</evidence>
<dbReference type="EMBL" id="CP072800">
    <property type="protein sequence ID" value="QTR51213.1"/>
    <property type="molecule type" value="Genomic_DNA"/>
</dbReference>
<evidence type="ECO:0000256" key="1">
    <source>
        <dbReference type="SAM" id="Phobius"/>
    </source>
</evidence>
<dbReference type="InterPro" id="IPR036291">
    <property type="entry name" value="NAD(P)-bd_dom_sf"/>
</dbReference>
<accession>A0ABX7X7R7</accession>
<reference evidence="3 4" key="1">
    <citation type="submission" date="2021-04" db="EMBL/GenBank/DDBJ databases">
        <title>Genomics, taxonomy and metabolism of representatives of sulfur bacteria of the genus Thiothrix: Thiothrix fructosivorans QT, Thiothrix unzii A1T and three new species, Thiothrix subterranea sp. nov., Thiothrix litoralis sp. nov. and 'Candidatus Thiothrix anitrata' sp. nov.</title>
        <authorList>
            <person name="Ravin N.V."/>
            <person name="Smolyakov D."/>
            <person name="Rudenko T.S."/>
            <person name="Mardanov A.V."/>
            <person name="Beletsky A.V."/>
            <person name="Markov N.D."/>
            <person name="Fomenkov A.I."/>
            <person name="Roberts R.J."/>
            <person name="Karnachuk O.V."/>
            <person name="Novikov A."/>
            <person name="Grabovich M.Y."/>
        </authorList>
    </citation>
    <scope>NUCLEOTIDE SEQUENCE [LARGE SCALE GENOMIC DNA]</scope>
    <source>
        <strain evidence="3 4">A52</strain>
    </source>
</reference>
<keyword evidence="4" id="KW-1185">Reference proteome</keyword>
<protein>
    <recommendedName>
        <fullName evidence="2">Ryanodine receptor Ryr domain-containing protein</fullName>
    </recommendedName>
</protein>
<gene>
    <name evidence="3" type="ORF">J8380_06605</name>
</gene>
<dbReference type="SUPFAM" id="SSF51735">
    <property type="entry name" value="NAD(P)-binding Rossmann-fold domains"/>
    <property type="match status" value="1"/>
</dbReference>
<sequence length="824" mass="92896">MLISPKSPRNIALVFTLIAILVMALGLMYTGFLEQQAVVGGKTYGLTRGEAFYAAVNLLLYHQLIKPEDMQHHNIWIILGQFLGYMAFYGTILLLVWNTLGSWFSGVWVRLFYKAHWVVCGLNAQGRAFINNALMTDPRLKLVVLLPEMDESMQSFTDQHQGRVKLVKGNATLSEHLQRAAAQQASKIIACTDATDVNLQIANAVSGLFADASVKRSKKLGKLDLHVSIADQQLANSIGHETYQHFLQPNQPFMVQMYTPHSLIARYFFRRYPPHVRADWQQQSRVHLVFVGYGALAEAMMHHYAQISPYKHFGLPVFTLLGPKAETHKRALLQRYPAFNNERAHTAAETVVEHVQALECDASFNLDAAQLDQISAVSAPTAILFCDGQGEQNFSRAMKLHQCTLLHNRWHSPFYIYLDDAQGMQALLDSAASKYPARQLVPFGMAEDIFNLRRLDELEENARFVHEAYRESQHPGIGELDSASLPANLKPWVDLPETYRNSNRRTGDHIAVKLASIRCHVAPEGSLILSDDIVLGAPAERLDLLSRLEHQSWCYERLMSGWRYAEQRHNERRLHPAIRLWEDLSEAEQSKDVNQIENVRRSLIEEYGTSAVSVRQELVVGLIGHNYLTFEQAQHVCRQLQASVLPELLRSYPGFFFTLLTPLAPGSDFILASEALRWFGERKIPSRLLVVQAISLEKVVDAYRVNWEGGASWDGVYFYPSQALDQQMAETAWQQGKESILKQLRTLIDSDACQGVIDLTLLGDETERNAIAYERAAEYIVKRSDELVAVFDVSRQPGGIGGTKATLDSWGRKAEGADARIITL</sequence>
<organism evidence="3 4">
    <name type="scientific">Candidatus Thiothrix anitrata</name>
    <dbReference type="NCBI Taxonomy" id="2823902"/>
    <lineage>
        <taxon>Bacteria</taxon>
        <taxon>Pseudomonadati</taxon>
        <taxon>Pseudomonadota</taxon>
        <taxon>Gammaproteobacteria</taxon>
        <taxon>Thiotrichales</taxon>
        <taxon>Thiotrichaceae</taxon>
        <taxon>Thiothrix</taxon>
    </lineage>
</organism>
<keyword evidence="1" id="KW-0812">Transmembrane</keyword>
<feature type="transmembrane region" description="Helical" evidence="1">
    <location>
        <begin position="74"/>
        <end position="97"/>
    </location>
</feature>
<dbReference type="Gene3D" id="6.20.350.10">
    <property type="match status" value="1"/>
</dbReference>
<evidence type="ECO:0000313" key="4">
    <source>
        <dbReference type="Proteomes" id="UP000672027"/>
    </source>
</evidence>
<keyword evidence="1" id="KW-0472">Membrane</keyword>
<dbReference type="RefSeq" id="WP_210229425.1">
    <property type="nucleotide sequence ID" value="NZ_CP072800.1"/>
</dbReference>
<name>A0ABX7X7R7_9GAMM</name>
<dbReference type="InterPro" id="IPR003032">
    <property type="entry name" value="Ryanodine_rcpt"/>
</dbReference>
<dbReference type="Pfam" id="PF02026">
    <property type="entry name" value="RyR"/>
    <property type="match status" value="1"/>
</dbReference>
<keyword evidence="1" id="KW-1133">Transmembrane helix</keyword>
<feature type="domain" description="Ryanodine receptor Ryr" evidence="2">
    <location>
        <begin position="543"/>
        <end position="604"/>
    </location>
</feature>
<dbReference type="Proteomes" id="UP000672027">
    <property type="component" value="Chromosome"/>
</dbReference>
<evidence type="ECO:0000313" key="3">
    <source>
        <dbReference type="EMBL" id="QTR51213.1"/>
    </source>
</evidence>
<proteinExistence type="predicted"/>
<feature type="transmembrane region" description="Helical" evidence="1">
    <location>
        <begin position="12"/>
        <end position="32"/>
    </location>
</feature>